<evidence type="ECO:0000259" key="10">
    <source>
        <dbReference type="PROSITE" id="PS50137"/>
    </source>
</evidence>
<dbReference type="GO" id="GO:0006364">
    <property type="term" value="P:rRNA processing"/>
    <property type="evidence" value="ECO:0007669"/>
    <property type="project" value="UniProtKB-UniRule"/>
</dbReference>
<comment type="cofactor">
    <cofactor evidence="9">
        <name>Mg(2+)</name>
        <dbReference type="ChEBI" id="CHEBI:18420"/>
    </cofactor>
</comment>
<evidence type="ECO:0000313" key="12">
    <source>
        <dbReference type="EMBL" id="OKL54659.1"/>
    </source>
</evidence>
<dbReference type="PROSITE" id="PS50142">
    <property type="entry name" value="RNASE_3_2"/>
    <property type="match status" value="1"/>
</dbReference>
<feature type="binding site" evidence="9">
    <location>
        <position position="44"/>
    </location>
    <ligand>
        <name>Mg(2+)</name>
        <dbReference type="ChEBI" id="CHEBI:18420"/>
    </ligand>
</feature>
<evidence type="ECO:0000256" key="6">
    <source>
        <dbReference type="ARBA" id="ARBA00022759"/>
    </source>
</evidence>
<feature type="active site" evidence="9">
    <location>
        <position position="120"/>
    </location>
</feature>
<dbReference type="GO" id="GO:0010468">
    <property type="term" value="P:regulation of gene expression"/>
    <property type="evidence" value="ECO:0007669"/>
    <property type="project" value="TreeGrafter"/>
</dbReference>
<keyword evidence="3 9" id="KW-0698">rRNA processing</keyword>
<proteinExistence type="inferred from homology"/>
<dbReference type="EMBL" id="MQVR01000010">
    <property type="protein sequence ID" value="OKL54659.1"/>
    <property type="molecule type" value="Genomic_DNA"/>
</dbReference>
<feature type="binding site" evidence="9">
    <location>
        <position position="120"/>
    </location>
    <ligand>
        <name>Mg(2+)</name>
        <dbReference type="ChEBI" id="CHEBI:18420"/>
    </ligand>
</feature>
<dbReference type="GO" id="GO:0005737">
    <property type="term" value="C:cytoplasm"/>
    <property type="evidence" value="ECO:0007669"/>
    <property type="project" value="UniProtKB-SubCell"/>
</dbReference>
<evidence type="ECO:0000313" key="13">
    <source>
        <dbReference type="Proteomes" id="UP000185628"/>
    </source>
</evidence>
<keyword evidence="9" id="KW-0479">Metal-binding</keyword>
<dbReference type="InterPro" id="IPR000999">
    <property type="entry name" value="RNase_III_dom"/>
</dbReference>
<evidence type="ECO:0000259" key="11">
    <source>
        <dbReference type="PROSITE" id="PS50142"/>
    </source>
</evidence>
<dbReference type="PANTHER" id="PTHR11207">
    <property type="entry name" value="RIBONUCLEASE III"/>
    <property type="match status" value="1"/>
</dbReference>
<dbReference type="GO" id="GO:0008033">
    <property type="term" value="P:tRNA processing"/>
    <property type="evidence" value="ECO:0007669"/>
    <property type="project" value="UniProtKB-KW"/>
</dbReference>
<feature type="domain" description="DRBM" evidence="10">
    <location>
        <begin position="179"/>
        <end position="225"/>
    </location>
</feature>
<feature type="active site" evidence="9">
    <location>
        <position position="48"/>
    </location>
</feature>
<dbReference type="Proteomes" id="UP000185628">
    <property type="component" value="Unassembled WGS sequence"/>
</dbReference>
<comment type="caution">
    <text evidence="12">The sequence shown here is derived from an EMBL/GenBank/DDBJ whole genome shotgun (WGS) entry which is preliminary data.</text>
</comment>
<feature type="binding site" evidence="9">
    <location>
        <position position="117"/>
    </location>
    <ligand>
        <name>Mg(2+)</name>
        <dbReference type="ChEBI" id="CHEBI:18420"/>
    </ligand>
</feature>
<dbReference type="EC" id="3.1.26.3" evidence="9"/>
<dbReference type="PANTHER" id="PTHR11207:SF0">
    <property type="entry name" value="RIBONUCLEASE 3"/>
    <property type="match status" value="1"/>
</dbReference>
<keyword evidence="4 9" id="KW-0507">mRNA processing</keyword>
<evidence type="ECO:0000256" key="4">
    <source>
        <dbReference type="ARBA" id="ARBA00022664"/>
    </source>
</evidence>
<keyword evidence="8 9" id="KW-0694">RNA-binding</keyword>
<dbReference type="GO" id="GO:0004525">
    <property type="term" value="F:ribonuclease III activity"/>
    <property type="evidence" value="ECO:0007669"/>
    <property type="project" value="UniProtKB-UniRule"/>
</dbReference>
<evidence type="ECO:0000256" key="1">
    <source>
        <dbReference type="ARBA" id="ARBA00000109"/>
    </source>
</evidence>
<organism evidence="12 13">
    <name type="scientific">Bowdeniella nasicola</name>
    <dbReference type="NCBI Taxonomy" id="208480"/>
    <lineage>
        <taxon>Bacteria</taxon>
        <taxon>Bacillati</taxon>
        <taxon>Actinomycetota</taxon>
        <taxon>Actinomycetes</taxon>
        <taxon>Actinomycetales</taxon>
        <taxon>Actinomycetaceae</taxon>
        <taxon>Bowdeniella</taxon>
    </lineage>
</organism>
<evidence type="ECO:0000256" key="3">
    <source>
        <dbReference type="ARBA" id="ARBA00022552"/>
    </source>
</evidence>
<dbReference type="CDD" id="cd10845">
    <property type="entry name" value="DSRM_RNAse_III_family"/>
    <property type="match status" value="1"/>
</dbReference>
<keyword evidence="13" id="KW-1185">Reference proteome</keyword>
<evidence type="ECO:0000256" key="2">
    <source>
        <dbReference type="ARBA" id="ARBA00010183"/>
    </source>
</evidence>
<dbReference type="SUPFAM" id="SSF54768">
    <property type="entry name" value="dsRNA-binding domain-like"/>
    <property type="match status" value="1"/>
</dbReference>
<dbReference type="HAMAP" id="MF_00104">
    <property type="entry name" value="RNase_III"/>
    <property type="match status" value="1"/>
</dbReference>
<dbReference type="FunFam" id="1.10.1520.10:FF:000001">
    <property type="entry name" value="Ribonuclease 3"/>
    <property type="match status" value="1"/>
</dbReference>
<dbReference type="PROSITE" id="PS50137">
    <property type="entry name" value="DS_RBD"/>
    <property type="match status" value="1"/>
</dbReference>
<keyword evidence="9" id="KW-0699">rRNA-binding</keyword>
<dbReference type="GO" id="GO:0006397">
    <property type="term" value="P:mRNA processing"/>
    <property type="evidence" value="ECO:0007669"/>
    <property type="project" value="UniProtKB-UniRule"/>
</dbReference>
<comment type="similarity">
    <text evidence="2">Belongs to the ribonuclease III family.</text>
</comment>
<dbReference type="Gene3D" id="3.30.160.20">
    <property type="match status" value="1"/>
</dbReference>
<keyword evidence="9" id="KW-0963">Cytoplasm</keyword>
<sequence length="226" mass="24544">MSPTPPAILDHLGVTIPDELLVLALTHRSFAHEAGGMPDNERLEFLGDAVLDIIVTDYLYHKYPDHSEAELSMLRAGVISQESLAQVAREINLGGFLLLGKGELKTGGNDRDSILSDTVEALIGATYLTHGLEVTRAMVMRLIQFQLQQVVSGRQGVDWRTQLMLRAAELGLDEPTYTVESSGPDHDRRYHATVTVGHVFGQAAATSKRVALRDASAEAMAKLGDA</sequence>
<dbReference type="AlphaFoldDB" id="A0A1Q5Q4N9"/>
<dbReference type="RefSeq" id="WP_073715901.1">
    <property type="nucleotide sequence ID" value="NZ_MQVR01000010.1"/>
</dbReference>
<evidence type="ECO:0000256" key="8">
    <source>
        <dbReference type="ARBA" id="ARBA00022884"/>
    </source>
</evidence>
<dbReference type="OrthoDB" id="9805026at2"/>
<dbReference type="NCBIfam" id="TIGR02191">
    <property type="entry name" value="RNaseIII"/>
    <property type="match status" value="1"/>
</dbReference>
<dbReference type="SUPFAM" id="SSF69065">
    <property type="entry name" value="RNase III domain-like"/>
    <property type="match status" value="1"/>
</dbReference>
<comment type="catalytic activity">
    <reaction evidence="1 9">
        <text>Endonucleolytic cleavage to 5'-phosphomonoester.</text>
        <dbReference type="EC" id="3.1.26.3"/>
    </reaction>
</comment>
<comment type="subunit">
    <text evidence="9">Homodimer.</text>
</comment>
<dbReference type="Gene3D" id="1.10.1520.10">
    <property type="entry name" value="Ribonuclease III domain"/>
    <property type="match status" value="1"/>
</dbReference>
<reference evidence="13" key="1">
    <citation type="submission" date="2016-12" db="EMBL/GenBank/DDBJ databases">
        <authorList>
            <person name="Meng X."/>
        </authorList>
    </citation>
    <scope>NUCLEOTIDE SEQUENCE [LARGE SCALE GENOMIC DNA]</scope>
    <source>
        <strain evidence="13">DSM 19116</strain>
    </source>
</reference>
<comment type="function">
    <text evidence="9">Digests double-stranded RNA. Involved in the processing of primary rRNA transcript to yield the immediate precursors to the large and small rRNAs (23S and 16S). Processes some mRNAs, and tRNAs when they are encoded in the rRNA operon. Processes pre-crRNA and tracrRNA of type II CRISPR loci if present in the organism.</text>
</comment>
<dbReference type="GO" id="GO:0019843">
    <property type="term" value="F:rRNA binding"/>
    <property type="evidence" value="ECO:0007669"/>
    <property type="project" value="UniProtKB-KW"/>
</dbReference>
<feature type="domain" description="RNase III" evidence="11">
    <location>
        <begin position="19"/>
        <end position="131"/>
    </location>
</feature>
<dbReference type="InterPro" id="IPR036389">
    <property type="entry name" value="RNase_III_sf"/>
</dbReference>
<dbReference type="GO" id="GO:0046872">
    <property type="term" value="F:metal ion binding"/>
    <property type="evidence" value="ECO:0007669"/>
    <property type="project" value="UniProtKB-KW"/>
</dbReference>
<keyword evidence="9" id="KW-0460">Magnesium</keyword>
<dbReference type="CDD" id="cd00593">
    <property type="entry name" value="RIBOc"/>
    <property type="match status" value="1"/>
</dbReference>
<keyword evidence="7 9" id="KW-0378">Hydrolase</keyword>
<dbReference type="PROSITE" id="PS00517">
    <property type="entry name" value="RNASE_3_1"/>
    <property type="match status" value="1"/>
</dbReference>
<keyword evidence="5 9" id="KW-0540">Nuclease</keyword>
<dbReference type="Pfam" id="PF00035">
    <property type="entry name" value="dsrm"/>
    <property type="match status" value="1"/>
</dbReference>
<dbReference type="SMART" id="SM00535">
    <property type="entry name" value="RIBOc"/>
    <property type="match status" value="1"/>
</dbReference>
<name>A0A1Q5Q4N9_9ACTO</name>
<evidence type="ECO:0000256" key="7">
    <source>
        <dbReference type="ARBA" id="ARBA00022801"/>
    </source>
</evidence>
<dbReference type="SMART" id="SM00358">
    <property type="entry name" value="DSRM"/>
    <property type="match status" value="1"/>
</dbReference>
<keyword evidence="9" id="KW-0819">tRNA processing</keyword>
<evidence type="ECO:0000256" key="5">
    <source>
        <dbReference type="ARBA" id="ARBA00022722"/>
    </source>
</evidence>
<dbReference type="GO" id="GO:0003725">
    <property type="term" value="F:double-stranded RNA binding"/>
    <property type="evidence" value="ECO:0007669"/>
    <property type="project" value="TreeGrafter"/>
</dbReference>
<dbReference type="Pfam" id="PF14622">
    <property type="entry name" value="Ribonucleas_3_3"/>
    <property type="match status" value="1"/>
</dbReference>
<keyword evidence="6 9" id="KW-0255">Endonuclease</keyword>
<comment type="subcellular location">
    <subcellularLocation>
        <location evidence="9">Cytoplasm</location>
    </subcellularLocation>
</comment>
<gene>
    <name evidence="9" type="primary">rnc</name>
    <name evidence="12" type="ORF">BSZ39_02955</name>
</gene>
<accession>A0A1Q5Q4N9</accession>
<evidence type="ECO:0000256" key="9">
    <source>
        <dbReference type="HAMAP-Rule" id="MF_00104"/>
    </source>
</evidence>
<protein>
    <recommendedName>
        <fullName evidence="9">Ribonuclease 3</fullName>
        <ecNumber evidence="9">3.1.26.3</ecNumber>
    </recommendedName>
    <alternativeName>
        <fullName evidence="9">Ribonuclease III</fullName>
        <shortName evidence="9">RNase III</shortName>
    </alternativeName>
</protein>
<dbReference type="InterPro" id="IPR014720">
    <property type="entry name" value="dsRBD_dom"/>
</dbReference>
<dbReference type="InterPro" id="IPR011907">
    <property type="entry name" value="RNase_III"/>
</dbReference>